<comment type="caution">
    <text evidence="1">The sequence shown here is derived from an EMBL/GenBank/DDBJ whole genome shotgun (WGS) entry which is preliminary data.</text>
</comment>
<name>A0ABQ9G6M0_9NEOP</name>
<gene>
    <name evidence="1" type="ORF">PR048_031910</name>
</gene>
<proteinExistence type="predicted"/>
<evidence type="ECO:0000313" key="2">
    <source>
        <dbReference type="Proteomes" id="UP001159363"/>
    </source>
</evidence>
<reference evidence="1 2" key="1">
    <citation type="submission" date="2023-02" db="EMBL/GenBank/DDBJ databases">
        <title>LHISI_Scaffold_Assembly.</title>
        <authorList>
            <person name="Stuart O.P."/>
            <person name="Cleave R."/>
            <person name="Magrath M.J.L."/>
            <person name="Mikheyev A.S."/>
        </authorList>
    </citation>
    <scope>NUCLEOTIDE SEQUENCE [LARGE SCALE GENOMIC DNA]</scope>
    <source>
        <strain evidence="1">Daus_M_001</strain>
        <tissue evidence="1">Leg muscle</tissue>
    </source>
</reference>
<dbReference type="EMBL" id="JARBHB010000015">
    <property type="protein sequence ID" value="KAJ8868101.1"/>
    <property type="molecule type" value="Genomic_DNA"/>
</dbReference>
<keyword evidence="2" id="KW-1185">Reference proteome</keyword>
<accession>A0ABQ9G6M0</accession>
<dbReference type="Proteomes" id="UP001159363">
    <property type="component" value="Chromosome 14"/>
</dbReference>
<organism evidence="1 2">
    <name type="scientific">Dryococelus australis</name>
    <dbReference type="NCBI Taxonomy" id="614101"/>
    <lineage>
        <taxon>Eukaryota</taxon>
        <taxon>Metazoa</taxon>
        <taxon>Ecdysozoa</taxon>
        <taxon>Arthropoda</taxon>
        <taxon>Hexapoda</taxon>
        <taxon>Insecta</taxon>
        <taxon>Pterygota</taxon>
        <taxon>Neoptera</taxon>
        <taxon>Polyneoptera</taxon>
        <taxon>Phasmatodea</taxon>
        <taxon>Verophasmatodea</taxon>
        <taxon>Anareolatae</taxon>
        <taxon>Phasmatidae</taxon>
        <taxon>Eurycanthinae</taxon>
        <taxon>Dryococelus</taxon>
    </lineage>
</organism>
<sequence length="75" mass="8727">MTLSLLILENVSLFTDTWHQVTVRSMSYQYRVAPNTDSKIVLEVCEVVWLVLMSNVFIPLTKKAWKTWATEYCKG</sequence>
<protein>
    <submittedName>
        <fullName evidence="1">Uncharacterized protein</fullName>
    </submittedName>
</protein>
<evidence type="ECO:0000313" key="1">
    <source>
        <dbReference type="EMBL" id="KAJ8868101.1"/>
    </source>
</evidence>